<dbReference type="AlphaFoldDB" id="A0A2P6RMB1"/>
<feature type="transmembrane region" description="Helical" evidence="2">
    <location>
        <begin position="260"/>
        <end position="282"/>
    </location>
</feature>
<keyword evidence="2" id="KW-0472">Membrane</keyword>
<dbReference type="GO" id="GO:0005789">
    <property type="term" value="C:endoplasmic reticulum membrane"/>
    <property type="evidence" value="ECO:0007669"/>
    <property type="project" value="TreeGrafter"/>
</dbReference>
<evidence type="ECO:0000313" key="4">
    <source>
        <dbReference type="EMBL" id="PRQ47553.1"/>
    </source>
</evidence>
<comment type="caution">
    <text evidence="4">The sequence shown here is derived from an EMBL/GenBank/DDBJ whole genome shotgun (WGS) entry which is preliminary data.</text>
</comment>
<sequence length="290" mass="32166">MTSSTAISFLQPKLQFFPCPFCSLKSLKPFSSPKFPISKLAFSGGLDPKKAPPLRNRVMGSNNSMLELTNLLPFRNNANGHETVRVLQREECSDGSEDSGPGNADNGLESTLNRLSKWLVSGLFAVVILCRHDAEALWAAMGSVVNSTLSIVLKKILNQDRPIPSVRSEPGMPSSHSQSIFYIFMFAILSFVEWLGINEITIIIGALALAFGAYLSWLRVSQRLHTMSQVVVGAAIGTIFSILWYWSWNAVVHEAFTSFLWVRIVVVLGAAGFCAGFLLYVIRYWIRDDR</sequence>
<keyword evidence="2" id="KW-0812">Transmembrane</keyword>
<evidence type="ECO:0000313" key="5">
    <source>
        <dbReference type="Proteomes" id="UP000238479"/>
    </source>
</evidence>
<protein>
    <submittedName>
        <fullName evidence="4">Putative phosphatidate phosphatase</fullName>
        <ecNumber evidence="4">3.1.3.4</ecNumber>
    </submittedName>
</protein>
<dbReference type="GO" id="GO:0006487">
    <property type="term" value="P:protein N-linked glycosylation"/>
    <property type="evidence" value="ECO:0007669"/>
    <property type="project" value="TreeGrafter"/>
</dbReference>
<keyword evidence="2" id="KW-1133">Transmembrane helix</keyword>
<name>A0A2P6RMB1_ROSCH</name>
<dbReference type="InterPro" id="IPR036938">
    <property type="entry name" value="PAP2/HPO_sf"/>
</dbReference>
<dbReference type="SMART" id="SM00014">
    <property type="entry name" value="acidPPc"/>
    <property type="match status" value="1"/>
</dbReference>
<dbReference type="Pfam" id="PF01569">
    <property type="entry name" value="PAP2"/>
    <property type="match status" value="1"/>
</dbReference>
<dbReference type="STRING" id="74649.A0A2P6RMB1"/>
<proteinExistence type="predicted"/>
<dbReference type="PANTHER" id="PTHR11247:SF40">
    <property type="entry name" value="LIPID PHOSPHATE PHOSPHATASE EPSILON 1, CHLOROPLASTIC"/>
    <property type="match status" value="1"/>
</dbReference>
<dbReference type="PANTHER" id="PTHR11247">
    <property type="entry name" value="PALMITOYL-PROTEIN THIOESTERASE/DOLICHYLDIPHOSPHATASE 1"/>
    <property type="match status" value="1"/>
</dbReference>
<dbReference type="OMA" id="HDALIMW"/>
<feature type="domain" description="Phosphatidic acid phosphatase type 2/haloperoxidase" evidence="3">
    <location>
        <begin position="136"/>
        <end position="245"/>
    </location>
</feature>
<dbReference type="Proteomes" id="UP000238479">
    <property type="component" value="Chromosome 2"/>
</dbReference>
<evidence type="ECO:0000256" key="1">
    <source>
        <dbReference type="ARBA" id="ARBA00022801"/>
    </source>
</evidence>
<feature type="transmembrane region" description="Helical" evidence="2">
    <location>
        <begin position="200"/>
        <end position="218"/>
    </location>
</feature>
<feature type="transmembrane region" description="Helical" evidence="2">
    <location>
        <begin position="178"/>
        <end position="194"/>
    </location>
</feature>
<dbReference type="GO" id="GO:0008610">
    <property type="term" value="P:lipid biosynthetic process"/>
    <property type="evidence" value="ECO:0007669"/>
    <property type="project" value="TreeGrafter"/>
</dbReference>
<dbReference type="GO" id="GO:0008195">
    <property type="term" value="F:phosphatidate phosphatase activity"/>
    <property type="evidence" value="ECO:0007669"/>
    <property type="project" value="UniProtKB-EC"/>
</dbReference>
<dbReference type="InterPro" id="IPR000326">
    <property type="entry name" value="PAP2/HPO"/>
</dbReference>
<dbReference type="OrthoDB" id="302705at2759"/>
<organism evidence="4 5">
    <name type="scientific">Rosa chinensis</name>
    <name type="common">China rose</name>
    <dbReference type="NCBI Taxonomy" id="74649"/>
    <lineage>
        <taxon>Eukaryota</taxon>
        <taxon>Viridiplantae</taxon>
        <taxon>Streptophyta</taxon>
        <taxon>Embryophyta</taxon>
        <taxon>Tracheophyta</taxon>
        <taxon>Spermatophyta</taxon>
        <taxon>Magnoliopsida</taxon>
        <taxon>eudicotyledons</taxon>
        <taxon>Gunneridae</taxon>
        <taxon>Pentapetalae</taxon>
        <taxon>rosids</taxon>
        <taxon>fabids</taxon>
        <taxon>Rosales</taxon>
        <taxon>Rosaceae</taxon>
        <taxon>Rosoideae</taxon>
        <taxon>Rosoideae incertae sedis</taxon>
        <taxon>Rosa</taxon>
    </lineage>
</organism>
<keyword evidence="5" id="KW-1185">Reference proteome</keyword>
<gene>
    <name evidence="4" type="ORF">RchiOBHm_Chr2g0100911</name>
</gene>
<dbReference type="GO" id="GO:0047874">
    <property type="term" value="F:dolichyldiphosphatase activity"/>
    <property type="evidence" value="ECO:0007669"/>
    <property type="project" value="TreeGrafter"/>
</dbReference>
<evidence type="ECO:0000259" key="3">
    <source>
        <dbReference type="SMART" id="SM00014"/>
    </source>
</evidence>
<feature type="transmembrane region" description="Helical" evidence="2">
    <location>
        <begin position="230"/>
        <end position="248"/>
    </location>
</feature>
<dbReference type="EC" id="3.1.3.4" evidence="4"/>
<dbReference type="Gene3D" id="1.20.144.10">
    <property type="entry name" value="Phosphatidic acid phosphatase type 2/haloperoxidase"/>
    <property type="match status" value="1"/>
</dbReference>
<dbReference type="Gramene" id="PRQ47553">
    <property type="protein sequence ID" value="PRQ47553"/>
    <property type="gene ID" value="RchiOBHm_Chr2g0100911"/>
</dbReference>
<dbReference type="EMBL" id="PDCK01000040">
    <property type="protein sequence ID" value="PRQ47553.1"/>
    <property type="molecule type" value="Genomic_DNA"/>
</dbReference>
<dbReference type="SUPFAM" id="SSF48317">
    <property type="entry name" value="Acid phosphatase/Vanadium-dependent haloperoxidase"/>
    <property type="match status" value="1"/>
</dbReference>
<evidence type="ECO:0000256" key="2">
    <source>
        <dbReference type="SAM" id="Phobius"/>
    </source>
</evidence>
<keyword evidence="1 4" id="KW-0378">Hydrolase</keyword>
<reference evidence="4 5" key="1">
    <citation type="journal article" date="2018" name="Nat. Genet.">
        <title>The Rosa genome provides new insights in the design of modern roses.</title>
        <authorList>
            <person name="Bendahmane M."/>
        </authorList>
    </citation>
    <scope>NUCLEOTIDE SEQUENCE [LARGE SCALE GENOMIC DNA]</scope>
    <source>
        <strain evidence="5">cv. Old Blush</strain>
    </source>
</reference>
<accession>A0A2P6RMB1</accession>